<dbReference type="PRINTS" id="PR00724">
    <property type="entry name" value="CRBOXYPTASEC"/>
</dbReference>
<keyword evidence="4 6" id="KW-0378">Hydrolase</keyword>
<dbReference type="PANTHER" id="PTHR11802">
    <property type="entry name" value="SERINE PROTEASE FAMILY S10 SERINE CARBOXYPEPTIDASE"/>
    <property type="match status" value="1"/>
</dbReference>
<dbReference type="Proteomes" id="UP000283269">
    <property type="component" value="Unassembled WGS sequence"/>
</dbReference>
<evidence type="ECO:0000256" key="6">
    <source>
        <dbReference type="RuleBase" id="RU361156"/>
    </source>
</evidence>
<evidence type="ECO:0000256" key="5">
    <source>
        <dbReference type="ARBA" id="ARBA00023180"/>
    </source>
</evidence>
<reference evidence="7 8" key="1">
    <citation type="journal article" date="2018" name="Evol. Lett.">
        <title>Horizontal gene cluster transfer increased hallucinogenic mushroom diversity.</title>
        <authorList>
            <person name="Reynolds H.T."/>
            <person name="Vijayakumar V."/>
            <person name="Gluck-Thaler E."/>
            <person name="Korotkin H.B."/>
            <person name="Matheny P.B."/>
            <person name="Slot J.C."/>
        </authorList>
    </citation>
    <scope>NUCLEOTIDE SEQUENCE [LARGE SCALE GENOMIC DNA]</scope>
    <source>
        <strain evidence="7 8">2631</strain>
    </source>
</reference>
<evidence type="ECO:0000313" key="7">
    <source>
        <dbReference type="EMBL" id="PPQ94634.1"/>
    </source>
</evidence>
<dbReference type="SUPFAM" id="SSF53474">
    <property type="entry name" value="alpha/beta-Hydrolases"/>
    <property type="match status" value="1"/>
</dbReference>
<keyword evidence="3 6" id="KW-0645">Protease</keyword>
<dbReference type="Gene3D" id="1.10.287.410">
    <property type="match status" value="2"/>
</dbReference>
<dbReference type="PANTHER" id="PTHR11802:SF453">
    <property type="entry name" value="S1, PUTATIVE-RELATED"/>
    <property type="match status" value="1"/>
</dbReference>
<dbReference type="Gene3D" id="3.40.50.1820">
    <property type="entry name" value="alpha/beta hydrolase"/>
    <property type="match status" value="1"/>
</dbReference>
<organism evidence="7 8">
    <name type="scientific">Psilocybe cyanescens</name>
    <dbReference type="NCBI Taxonomy" id="93625"/>
    <lineage>
        <taxon>Eukaryota</taxon>
        <taxon>Fungi</taxon>
        <taxon>Dikarya</taxon>
        <taxon>Basidiomycota</taxon>
        <taxon>Agaricomycotina</taxon>
        <taxon>Agaricomycetes</taxon>
        <taxon>Agaricomycetidae</taxon>
        <taxon>Agaricales</taxon>
        <taxon>Agaricineae</taxon>
        <taxon>Strophariaceae</taxon>
        <taxon>Psilocybe</taxon>
    </lineage>
</organism>
<dbReference type="Pfam" id="PF00450">
    <property type="entry name" value="Peptidase_S10"/>
    <property type="match status" value="1"/>
</dbReference>
<dbReference type="STRING" id="93625.A0A409XVD3"/>
<gene>
    <name evidence="7" type="ORF">CVT25_009365</name>
</gene>
<feature type="signal peptide" evidence="6">
    <location>
        <begin position="1"/>
        <end position="24"/>
    </location>
</feature>
<keyword evidence="8" id="KW-1185">Reference proteome</keyword>
<dbReference type="GO" id="GO:0000324">
    <property type="term" value="C:fungal-type vacuole"/>
    <property type="evidence" value="ECO:0007669"/>
    <property type="project" value="TreeGrafter"/>
</dbReference>
<keyword evidence="2 6" id="KW-0121">Carboxypeptidase</keyword>
<dbReference type="EMBL" id="NHYD01000278">
    <property type="protein sequence ID" value="PPQ94634.1"/>
    <property type="molecule type" value="Genomic_DNA"/>
</dbReference>
<protein>
    <recommendedName>
        <fullName evidence="6">Carboxypeptidase</fullName>
        <ecNumber evidence="6">3.4.16.-</ecNumber>
    </recommendedName>
</protein>
<dbReference type="InParanoid" id="A0A409XVD3"/>
<dbReference type="GO" id="GO:0004185">
    <property type="term" value="F:serine-type carboxypeptidase activity"/>
    <property type="evidence" value="ECO:0007669"/>
    <property type="project" value="UniProtKB-UniRule"/>
</dbReference>
<dbReference type="InterPro" id="IPR018202">
    <property type="entry name" value="Ser_caboxypep_ser_AS"/>
</dbReference>
<comment type="similarity">
    <text evidence="1 6">Belongs to the peptidase S10 family.</text>
</comment>
<feature type="chain" id="PRO_5018822021" description="Carboxypeptidase" evidence="6">
    <location>
        <begin position="25"/>
        <end position="641"/>
    </location>
</feature>
<evidence type="ECO:0000256" key="3">
    <source>
        <dbReference type="ARBA" id="ARBA00022670"/>
    </source>
</evidence>
<dbReference type="PROSITE" id="PS00131">
    <property type="entry name" value="CARBOXYPEPT_SER_SER"/>
    <property type="match status" value="1"/>
</dbReference>
<evidence type="ECO:0000313" key="8">
    <source>
        <dbReference type="Proteomes" id="UP000283269"/>
    </source>
</evidence>
<proteinExistence type="inferred from homology"/>
<dbReference type="InterPro" id="IPR001563">
    <property type="entry name" value="Peptidase_S10"/>
</dbReference>
<keyword evidence="5" id="KW-0325">Glycoprotein</keyword>
<name>A0A409XVD3_PSICY</name>
<evidence type="ECO:0000256" key="1">
    <source>
        <dbReference type="ARBA" id="ARBA00009431"/>
    </source>
</evidence>
<dbReference type="InterPro" id="IPR029058">
    <property type="entry name" value="AB_hydrolase_fold"/>
</dbReference>
<dbReference type="AlphaFoldDB" id="A0A409XVD3"/>
<evidence type="ECO:0000256" key="4">
    <source>
        <dbReference type="ARBA" id="ARBA00022801"/>
    </source>
</evidence>
<comment type="caution">
    <text evidence="7">The sequence shown here is derived from an EMBL/GenBank/DDBJ whole genome shotgun (WGS) entry which is preliminary data.</text>
</comment>
<evidence type="ECO:0000256" key="2">
    <source>
        <dbReference type="ARBA" id="ARBA00022645"/>
    </source>
</evidence>
<dbReference type="OrthoDB" id="443318at2759"/>
<accession>A0A409XVD3</accession>
<dbReference type="EC" id="3.4.16.-" evidence="6"/>
<keyword evidence="6" id="KW-0732">Signal</keyword>
<dbReference type="GO" id="GO:0006508">
    <property type="term" value="P:proteolysis"/>
    <property type="evidence" value="ECO:0007669"/>
    <property type="project" value="UniProtKB-KW"/>
</dbReference>
<sequence length="641" mass="69414">MGRFGIMCIRLLGALVALASLAQANPVMDVVQTPTFTRFTSSDNPDLSLRFISDSGVCETTPGVHQMSGYIDVGTNMSMWFWFFESRKHPETAPFTLWLNGGPGCSSMIGLFRENGPCHVNPDGATTVLNPFSWNNISNMIYIDQPIGTGFSFGNDTVNGTIAASPFVWQAFQVLFESKEFAKYKSREFILATESYGGHYGPAMVTFFDQQNALINKGKLKGELVTVSALMINNGWYDPLIQNQAYVDFAINAPGYGQLQSDDILAKLNQSFFEPGGCKEQEEACFAAGTGPDSDAICKKADNFCVQNVFVPAVGDRDSDDLRQNASSTNPFPPEFYVNFLRSATVKTQIGAESNYQECADPPFNLFATTGDDARTLLPQLAALANSKLKILLWAGDADINCNWLGGHASALAMDWYGAKRLAKTPLTNMTINGVPVAAIQNVDNFSFAPFNRASAALARRSLSTFALISGVSPAISSAALDPPPSRHDVEFDDGFTGADGTTPSFKIAYVDFAINAPGYGQLQSDDVLAKLNQSFFEPGGCKDQEEACFAAGTGPDSDAICKKADNFCVQNVFDPAVGDRDSDDLRQNTSSTSHLPPEFYVNFLRSATVKTQIGAESNYREYANPPFNLFATTGDMGTLS</sequence>